<protein>
    <submittedName>
        <fullName evidence="2">MSHA pilin protein MshA</fullName>
    </submittedName>
</protein>
<dbReference type="Proteomes" id="UP001268089">
    <property type="component" value="Unassembled WGS sequence"/>
</dbReference>
<organism evidence="2 3">
    <name type="scientific">Rhodoferax saidenbachensis</name>
    <dbReference type="NCBI Taxonomy" id="1484693"/>
    <lineage>
        <taxon>Bacteria</taxon>
        <taxon>Pseudomonadati</taxon>
        <taxon>Pseudomonadota</taxon>
        <taxon>Betaproteobacteria</taxon>
        <taxon>Burkholderiales</taxon>
        <taxon>Comamonadaceae</taxon>
        <taxon>Rhodoferax</taxon>
    </lineage>
</organism>
<dbReference type="InterPro" id="IPR012902">
    <property type="entry name" value="N_methyl_site"/>
</dbReference>
<gene>
    <name evidence="2" type="ORF">J2X15_000917</name>
</gene>
<dbReference type="Pfam" id="PF07963">
    <property type="entry name" value="N_methyl"/>
    <property type="match status" value="1"/>
</dbReference>
<reference evidence="2 3" key="1">
    <citation type="submission" date="2023-07" db="EMBL/GenBank/DDBJ databases">
        <title>Sorghum-associated microbial communities from plants grown in Nebraska, USA.</title>
        <authorList>
            <person name="Schachtman D."/>
        </authorList>
    </citation>
    <scope>NUCLEOTIDE SEQUENCE [LARGE SCALE GENOMIC DNA]</scope>
    <source>
        <strain evidence="2 3">BE308</strain>
    </source>
</reference>
<feature type="transmembrane region" description="Helical" evidence="1">
    <location>
        <begin position="27"/>
        <end position="48"/>
    </location>
</feature>
<keyword evidence="3" id="KW-1185">Reference proteome</keyword>
<keyword evidence="1" id="KW-0472">Membrane</keyword>
<dbReference type="Gene3D" id="3.30.700.10">
    <property type="entry name" value="Glycoprotein, Type 4 Pilin"/>
    <property type="match status" value="1"/>
</dbReference>
<proteinExistence type="predicted"/>
<dbReference type="EMBL" id="JAVDXO010000002">
    <property type="protein sequence ID" value="MDR7305639.1"/>
    <property type="molecule type" value="Genomic_DNA"/>
</dbReference>
<accession>A0ABU1ZJB6</accession>
<keyword evidence="1" id="KW-1133">Transmembrane helix</keyword>
<dbReference type="InterPro" id="IPR045584">
    <property type="entry name" value="Pilin-like"/>
</dbReference>
<dbReference type="RefSeq" id="WP_310339857.1">
    <property type="nucleotide sequence ID" value="NZ_JAVDXO010000002.1"/>
</dbReference>
<dbReference type="SUPFAM" id="SSF54523">
    <property type="entry name" value="Pili subunits"/>
    <property type="match status" value="1"/>
</dbReference>
<evidence type="ECO:0000313" key="3">
    <source>
        <dbReference type="Proteomes" id="UP001268089"/>
    </source>
</evidence>
<name>A0ABU1ZJB6_9BURK</name>
<evidence type="ECO:0000313" key="2">
    <source>
        <dbReference type="EMBL" id="MDR7305639.1"/>
    </source>
</evidence>
<comment type="caution">
    <text evidence="2">The sequence shown here is derived from an EMBL/GenBank/DDBJ whole genome shotgun (WGS) entry which is preliminary data.</text>
</comment>
<keyword evidence="1" id="KW-0812">Transmembrane</keyword>
<dbReference type="NCBIfam" id="TIGR02532">
    <property type="entry name" value="IV_pilin_GFxxxE"/>
    <property type="match status" value="1"/>
</dbReference>
<sequence length="146" mass="14704">MASNKLLLMQILSHDSQLIGISRNQRGFTLIELVMIIVILGVLAAVTIPKFVDLSLDAQVATTQGVAGGISSASAINYAARAANSGKGVAITQCEDAGSLLQGGLPGNYSMGPPGFPTAIGANVTTGCTVSGPKNTSATAYITGIP</sequence>
<evidence type="ECO:0000256" key="1">
    <source>
        <dbReference type="SAM" id="Phobius"/>
    </source>
</evidence>
<dbReference type="PROSITE" id="PS00409">
    <property type="entry name" value="PROKAR_NTER_METHYL"/>
    <property type="match status" value="1"/>
</dbReference>